<protein>
    <submittedName>
        <fullName evidence="8">GtrA family protein</fullName>
    </submittedName>
</protein>
<dbReference type="RefSeq" id="WP_144347936.1">
    <property type="nucleotide sequence ID" value="NZ_VMKP01000003.1"/>
</dbReference>
<keyword evidence="9" id="KW-1185">Reference proteome</keyword>
<evidence type="ECO:0000313" key="8">
    <source>
        <dbReference type="EMBL" id="TVO64309.1"/>
    </source>
</evidence>
<accession>A0A557RGM7</accession>
<feature type="domain" description="GtrA/DPMS transmembrane" evidence="7">
    <location>
        <begin position="19"/>
        <end position="133"/>
    </location>
</feature>
<dbReference type="EMBL" id="VMKP01000003">
    <property type="protein sequence ID" value="TVO64309.1"/>
    <property type="molecule type" value="Genomic_DNA"/>
</dbReference>
<dbReference type="InterPro" id="IPR007267">
    <property type="entry name" value="GtrA_DPMS_TM"/>
</dbReference>
<evidence type="ECO:0000256" key="5">
    <source>
        <dbReference type="ARBA" id="ARBA00023136"/>
    </source>
</evidence>
<dbReference type="GO" id="GO:0005886">
    <property type="term" value="C:plasma membrane"/>
    <property type="evidence" value="ECO:0007669"/>
    <property type="project" value="TreeGrafter"/>
</dbReference>
<dbReference type="GO" id="GO:0000271">
    <property type="term" value="P:polysaccharide biosynthetic process"/>
    <property type="evidence" value="ECO:0007669"/>
    <property type="project" value="InterPro"/>
</dbReference>
<proteinExistence type="inferred from homology"/>
<keyword evidence="5 6" id="KW-0472">Membrane</keyword>
<dbReference type="Proteomes" id="UP000316688">
    <property type="component" value="Unassembled WGS sequence"/>
</dbReference>
<gene>
    <name evidence="8" type="ORF">FPL11_06475</name>
</gene>
<evidence type="ECO:0000313" key="9">
    <source>
        <dbReference type="Proteomes" id="UP000316688"/>
    </source>
</evidence>
<name>A0A557RGM7_9GAMM</name>
<keyword evidence="3 6" id="KW-0812">Transmembrane</keyword>
<dbReference type="InterPro" id="IPR051401">
    <property type="entry name" value="GtrA_CellWall_Glycosyl"/>
</dbReference>
<dbReference type="PANTHER" id="PTHR38459:SF1">
    <property type="entry name" value="PROPHAGE BACTOPRENOL-LINKED GLUCOSE TRANSLOCASE HOMOLOG"/>
    <property type="match status" value="1"/>
</dbReference>
<feature type="transmembrane region" description="Helical" evidence="6">
    <location>
        <begin position="51"/>
        <end position="70"/>
    </location>
</feature>
<sequence length="135" mass="14703">MGTRPMLRKLATEGLITLRFGLVGMLATLIHAGVVTLLIEITPLDPRVANAIAFGIAFIVSFNGHFHWTFPKEAPTRQAMRRFFVIALLGFGMNTLLLSVLLKEAVMSETIAALVSILAIPATTLLAARLWGFRA</sequence>
<feature type="transmembrane region" description="Helical" evidence="6">
    <location>
        <begin position="20"/>
        <end position="39"/>
    </location>
</feature>
<comment type="subcellular location">
    <subcellularLocation>
        <location evidence="1">Membrane</location>
        <topology evidence="1">Multi-pass membrane protein</topology>
    </subcellularLocation>
</comment>
<dbReference type="PANTHER" id="PTHR38459">
    <property type="entry name" value="PROPHAGE BACTOPRENOL-LINKED GLUCOSE TRANSLOCASE HOMOLOG"/>
    <property type="match status" value="1"/>
</dbReference>
<evidence type="ECO:0000256" key="4">
    <source>
        <dbReference type="ARBA" id="ARBA00022989"/>
    </source>
</evidence>
<dbReference type="Pfam" id="PF04138">
    <property type="entry name" value="GtrA_DPMS_TM"/>
    <property type="match status" value="1"/>
</dbReference>
<evidence type="ECO:0000256" key="2">
    <source>
        <dbReference type="ARBA" id="ARBA00009399"/>
    </source>
</evidence>
<feature type="transmembrane region" description="Helical" evidence="6">
    <location>
        <begin position="113"/>
        <end position="132"/>
    </location>
</feature>
<keyword evidence="4 6" id="KW-1133">Transmembrane helix</keyword>
<evidence type="ECO:0000256" key="3">
    <source>
        <dbReference type="ARBA" id="ARBA00022692"/>
    </source>
</evidence>
<dbReference type="AlphaFoldDB" id="A0A557RGM7"/>
<reference evidence="8 9" key="1">
    <citation type="submission" date="2019-07" db="EMBL/GenBank/DDBJ databases">
        <title>Reclasification of Spiribacter aquaticus.</title>
        <authorList>
            <person name="Leon M.J."/>
            <person name="Sanchez-Porro C."/>
            <person name="Ventosa A."/>
        </authorList>
    </citation>
    <scope>NUCLEOTIDE SEQUENCE [LARGE SCALE GENOMIC DNA]</scope>
    <source>
        <strain evidence="8 9">SP30</strain>
    </source>
</reference>
<evidence type="ECO:0000259" key="7">
    <source>
        <dbReference type="Pfam" id="PF04138"/>
    </source>
</evidence>
<feature type="transmembrane region" description="Helical" evidence="6">
    <location>
        <begin position="82"/>
        <end position="101"/>
    </location>
</feature>
<comment type="similarity">
    <text evidence="2">Belongs to the GtrA family.</text>
</comment>
<evidence type="ECO:0000256" key="6">
    <source>
        <dbReference type="SAM" id="Phobius"/>
    </source>
</evidence>
<evidence type="ECO:0000256" key="1">
    <source>
        <dbReference type="ARBA" id="ARBA00004141"/>
    </source>
</evidence>
<organism evidence="8 9">
    <name type="scientific">Spiribacter aquaticus</name>
    <dbReference type="NCBI Taxonomy" id="1935996"/>
    <lineage>
        <taxon>Bacteria</taxon>
        <taxon>Pseudomonadati</taxon>
        <taxon>Pseudomonadota</taxon>
        <taxon>Gammaproteobacteria</taxon>
        <taxon>Chromatiales</taxon>
        <taxon>Ectothiorhodospiraceae</taxon>
        <taxon>Spiribacter</taxon>
    </lineage>
</organism>
<comment type="caution">
    <text evidence="8">The sequence shown here is derived from an EMBL/GenBank/DDBJ whole genome shotgun (WGS) entry which is preliminary data.</text>
</comment>